<name>A0A9P5ZDU9_9AGAR</name>
<keyword evidence="1" id="KW-0812">Transmembrane</keyword>
<dbReference type="AlphaFoldDB" id="A0A9P5ZDU9"/>
<evidence type="ECO:0000313" key="2">
    <source>
        <dbReference type="EMBL" id="KAF9486447.1"/>
    </source>
</evidence>
<dbReference type="OrthoDB" id="3037824at2759"/>
<proteinExistence type="predicted"/>
<accession>A0A9P5ZDU9</accession>
<keyword evidence="1" id="KW-0472">Membrane</keyword>
<dbReference type="EMBL" id="MU155130">
    <property type="protein sequence ID" value="KAF9486447.1"/>
    <property type="molecule type" value="Genomic_DNA"/>
</dbReference>
<keyword evidence="3" id="KW-1185">Reference proteome</keyword>
<sequence>MYPLIAARTKTILLWTSIEALFGGFVWQAYRTRNRNPALIQAQLAVQRS</sequence>
<keyword evidence="1" id="KW-1133">Transmembrane helix</keyword>
<organism evidence="2 3">
    <name type="scientific">Pholiota conissans</name>
    <dbReference type="NCBI Taxonomy" id="109636"/>
    <lineage>
        <taxon>Eukaryota</taxon>
        <taxon>Fungi</taxon>
        <taxon>Dikarya</taxon>
        <taxon>Basidiomycota</taxon>
        <taxon>Agaricomycotina</taxon>
        <taxon>Agaricomycetes</taxon>
        <taxon>Agaricomycetidae</taxon>
        <taxon>Agaricales</taxon>
        <taxon>Agaricineae</taxon>
        <taxon>Strophariaceae</taxon>
        <taxon>Pholiota</taxon>
    </lineage>
</organism>
<evidence type="ECO:0000313" key="3">
    <source>
        <dbReference type="Proteomes" id="UP000807469"/>
    </source>
</evidence>
<dbReference type="Proteomes" id="UP000807469">
    <property type="component" value="Unassembled WGS sequence"/>
</dbReference>
<evidence type="ECO:0000256" key="1">
    <source>
        <dbReference type="SAM" id="Phobius"/>
    </source>
</evidence>
<feature type="transmembrane region" description="Helical" evidence="1">
    <location>
        <begin position="12"/>
        <end position="30"/>
    </location>
</feature>
<protein>
    <submittedName>
        <fullName evidence="2">Uncharacterized protein</fullName>
    </submittedName>
</protein>
<gene>
    <name evidence="2" type="ORF">BDN70DRAFT_926685</name>
</gene>
<reference evidence="2" key="1">
    <citation type="submission" date="2020-11" db="EMBL/GenBank/DDBJ databases">
        <authorList>
            <consortium name="DOE Joint Genome Institute"/>
            <person name="Ahrendt S."/>
            <person name="Riley R."/>
            <person name="Andreopoulos W."/>
            <person name="Labutti K."/>
            <person name="Pangilinan J."/>
            <person name="Ruiz-Duenas F.J."/>
            <person name="Barrasa J.M."/>
            <person name="Sanchez-Garcia M."/>
            <person name="Camarero S."/>
            <person name="Miyauchi S."/>
            <person name="Serrano A."/>
            <person name="Linde D."/>
            <person name="Babiker R."/>
            <person name="Drula E."/>
            <person name="Ayuso-Fernandez I."/>
            <person name="Pacheco R."/>
            <person name="Padilla G."/>
            <person name="Ferreira P."/>
            <person name="Barriuso J."/>
            <person name="Kellner H."/>
            <person name="Castanera R."/>
            <person name="Alfaro M."/>
            <person name="Ramirez L."/>
            <person name="Pisabarro A.G."/>
            <person name="Kuo A."/>
            <person name="Tritt A."/>
            <person name="Lipzen A."/>
            <person name="He G."/>
            <person name="Yan M."/>
            <person name="Ng V."/>
            <person name="Cullen D."/>
            <person name="Martin F."/>
            <person name="Rosso M.-N."/>
            <person name="Henrissat B."/>
            <person name="Hibbett D."/>
            <person name="Martinez A.T."/>
            <person name="Grigoriev I.V."/>
        </authorList>
    </citation>
    <scope>NUCLEOTIDE SEQUENCE</scope>
    <source>
        <strain evidence="2">CIRM-BRFM 674</strain>
    </source>
</reference>
<comment type="caution">
    <text evidence="2">The sequence shown here is derived from an EMBL/GenBank/DDBJ whole genome shotgun (WGS) entry which is preliminary data.</text>
</comment>